<comment type="caution">
    <text evidence="1">The sequence shown here is derived from an EMBL/GenBank/DDBJ whole genome shotgun (WGS) entry which is preliminary data.</text>
</comment>
<sequence>VGFSYIGKHSPKVRWMLLSFVESDNAIKEFSEGLPRLQKLELKRCSFSEGALGDDILRLPSL</sequence>
<dbReference type="EMBL" id="CACTIH010009172">
    <property type="protein sequence ID" value="CAA3026680.1"/>
    <property type="molecule type" value="Genomic_DNA"/>
</dbReference>
<proteinExistence type="predicted"/>
<evidence type="ECO:0000313" key="2">
    <source>
        <dbReference type="Proteomes" id="UP000594638"/>
    </source>
</evidence>
<dbReference type="Proteomes" id="UP000594638">
    <property type="component" value="Unassembled WGS sequence"/>
</dbReference>
<protein>
    <submittedName>
        <fullName evidence="1">Uncharacterized protein</fullName>
    </submittedName>
</protein>
<name>A0A8S0V908_OLEEU</name>
<evidence type="ECO:0000313" key="1">
    <source>
        <dbReference type="EMBL" id="CAA3026680.1"/>
    </source>
</evidence>
<feature type="non-terminal residue" evidence="1">
    <location>
        <position position="1"/>
    </location>
</feature>
<dbReference type="AlphaFoldDB" id="A0A8S0V908"/>
<organism evidence="1 2">
    <name type="scientific">Olea europaea subsp. europaea</name>
    <dbReference type="NCBI Taxonomy" id="158383"/>
    <lineage>
        <taxon>Eukaryota</taxon>
        <taxon>Viridiplantae</taxon>
        <taxon>Streptophyta</taxon>
        <taxon>Embryophyta</taxon>
        <taxon>Tracheophyta</taxon>
        <taxon>Spermatophyta</taxon>
        <taxon>Magnoliopsida</taxon>
        <taxon>eudicotyledons</taxon>
        <taxon>Gunneridae</taxon>
        <taxon>Pentapetalae</taxon>
        <taxon>asterids</taxon>
        <taxon>lamiids</taxon>
        <taxon>Lamiales</taxon>
        <taxon>Oleaceae</taxon>
        <taxon>Oleeae</taxon>
        <taxon>Olea</taxon>
    </lineage>
</organism>
<keyword evidence="2" id="KW-1185">Reference proteome</keyword>
<dbReference type="Gene3D" id="3.80.10.10">
    <property type="entry name" value="Ribonuclease Inhibitor"/>
    <property type="match status" value="1"/>
</dbReference>
<gene>
    <name evidence="1" type="ORF">OLEA9_A115884</name>
</gene>
<dbReference type="Gramene" id="OE9A115884T1">
    <property type="protein sequence ID" value="OE9A115884C1"/>
    <property type="gene ID" value="OE9A115884"/>
</dbReference>
<dbReference type="InterPro" id="IPR032675">
    <property type="entry name" value="LRR_dom_sf"/>
</dbReference>
<reference evidence="1 2" key="1">
    <citation type="submission" date="2019-12" db="EMBL/GenBank/DDBJ databases">
        <authorList>
            <person name="Alioto T."/>
            <person name="Alioto T."/>
            <person name="Gomez Garrido J."/>
        </authorList>
    </citation>
    <scope>NUCLEOTIDE SEQUENCE [LARGE SCALE GENOMIC DNA]</scope>
</reference>
<accession>A0A8S0V908</accession>
<feature type="non-terminal residue" evidence="1">
    <location>
        <position position="62"/>
    </location>
</feature>